<feature type="region of interest" description="Disordered" evidence="9">
    <location>
        <begin position="284"/>
        <end position="303"/>
    </location>
</feature>
<evidence type="ECO:0000256" key="7">
    <source>
        <dbReference type="ARBA" id="ARBA00022833"/>
    </source>
</evidence>
<keyword evidence="4" id="KW-0479">Metal-binding</keyword>
<dbReference type="Proteomes" id="UP000317650">
    <property type="component" value="Chromosome 5"/>
</dbReference>
<dbReference type="Pfam" id="PF13639">
    <property type="entry name" value="zf-RING_2"/>
    <property type="match status" value="1"/>
</dbReference>
<reference evidence="11 12" key="1">
    <citation type="journal article" date="2019" name="Nat. Plants">
        <title>Genome sequencing of Musa balbisiana reveals subgenome evolution and function divergence in polyploid bananas.</title>
        <authorList>
            <person name="Yao X."/>
        </authorList>
    </citation>
    <scope>NUCLEOTIDE SEQUENCE [LARGE SCALE GENOMIC DNA]</scope>
    <source>
        <strain evidence="12">cv. DH-PKW</strain>
        <tissue evidence="11">Leaves</tissue>
    </source>
</reference>
<sequence>MSSAGATGSSSAAAAAVTAEKRYLCHQCNRTFTAAGTRLACAHCHGDFVEEFDLPDRNPNPAPHPGRYFRSSFDDVDAFPAFPSLLSAFVDLAAAAAAAAVNVENPSVDASADPLSSFSAPSLRDLVQAVSFGGAAGSGGRGRHFMGSIGDYFVGPGLDQLIQQLSENDPNQYGTPPASKASVESLPDVKITEGLLASDEAQCSVCMDLFEMDAVAKQMPCNHVYHKECILPWLELHNSCPVCRYELPTDDPDYERHRTPRSNAVNPGGGLATGAVAGELDGNLPVRTAESSGDHGHPASGTH</sequence>
<evidence type="ECO:0000313" key="12">
    <source>
        <dbReference type="Proteomes" id="UP000317650"/>
    </source>
</evidence>
<dbReference type="GO" id="GO:0008270">
    <property type="term" value="F:zinc ion binding"/>
    <property type="evidence" value="ECO:0007669"/>
    <property type="project" value="UniProtKB-KW"/>
</dbReference>
<evidence type="ECO:0000256" key="4">
    <source>
        <dbReference type="ARBA" id="ARBA00022723"/>
    </source>
</evidence>
<dbReference type="InterPro" id="IPR001841">
    <property type="entry name" value="Znf_RING"/>
</dbReference>
<evidence type="ECO:0000256" key="8">
    <source>
        <dbReference type="PROSITE-ProRule" id="PRU00175"/>
    </source>
</evidence>
<evidence type="ECO:0000256" key="6">
    <source>
        <dbReference type="ARBA" id="ARBA00022786"/>
    </source>
</evidence>
<dbReference type="EC" id="2.3.2.27" evidence="2"/>
<evidence type="ECO:0000256" key="3">
    <source>
        <dbReference type="ARBA" id="ARBA00022679"/>
    </source>
</evidence>
<dbReference type="PANTHER" id="PTHR15710">
    <property type="entry name" value="E3 UBIQUITIN-PROTEIN LIGASE PRAJA"/>
    <property type="match status" value="1"/>
</dbReference>
<evidence type="ECO:0000313" key="11">
    <source>
        <dbReference type="EMBL" id="THU67116.1"/>
    </source>
</evidence>
<evidence type="ECO:0000256" key="9">
    <source>
        <dbReference type="SAM" id="MobiDB-lite"/>
    </source>
</evidence>
<dbReference type="GO" id="GO:0005737">
    <property type="term" value="C:cytoplasm"/>
    <property type="evidence" value="ECO:0007669"/>
    <property type="project" value="TreeGrafter"/>
</dbReference>
<dbReference type="FunFam" id="3.30.40.10:FF:000022">
    <property type="entry name" value="E3 ubiquitin-protein ligase RING1-like"/>
    <property type="match status" value="1"/>
</dbReference>
<dbReference type="EMBL" id="PYDT01000003">
    <property type="protein sequence ID" value="THU67116.1"/>
    <property type="molecule type" value="Genomic_DNA"/>
</dbReference>
<keyword evidence="12" id="KW-1185">Reference proteome</keyword>
<dbReference type="PANTHER" id="PTHR15710:SF202">
    <property type="entry name" value="RING-TYPE E3 UBIQUITIN TRANSFERASE"/>
    <property type="match status" value="1"/>
</dbReference>
<keyword evidence="3" id="KW-0808">Transferase</keyword>
<proteinExistence type="predicted"/>
<dbReference type="STRING" id="52838.A0A4S8JXT9"/>
<protein>
    <recommendedName>
        <fullName evidence="2">RING-type E3 ubiquitin transferase</fullName>
        <ecNumber evidence="2">2.3.2.27</ecNumber>
    </recommendedName>
</protein>
<evidence type="ECO:0000256" key="1">
    <source>
        <dbReference type="ARBA" id="ARBA00000900"/>
    </source>
</evidence>
<organism evidence="11 12">
    <name type="scientific">Musa balbisiana</name>
    <name type="common">Banana</name>
    <dbReference type="NCBI Taxonomy" id="52838"/>
    <lineage>
        <taxon>Eukaryota</taxon>
        <taxon>Viridiplantae</taxon>
        <taxon>Streptophyta</taxon>
        <taxon>Embryophyta</taxon>
        <taxon>Tracheophyta</taxon>
        <taxon>Spermatophyta</taxon>
        <taxon>Magnoliopsida</taxon>
        <taxon>Liliopsida</taxon>
        <taxon>Zingiberales</taxon>
        <taxon>Musaceae</taxon>
        <taxon>Musa</taxon>
    </lineage>
</organism>
<accession>A0A4S8JXT9</accession>
<evidence type="ECO:0000256" key="5">
    <source>
        <dbReference type="ARBA" id="ARBA00022771"/>
    </source>
</evidence>
<dbReference type="AlphaFoldDB" id="A0A4S8JXT9"/>
<dbReference type="InterPro" id="IPR013083">
    <property type="entry name" value="Znf_RING/FYVE/PHD"/>
</dbReference>
<evidence type="ECO:0000256" key="2">
    <source>
        <dbReference type="ARBA" id="ARBA00012483"/>
    </source>
</evidence>
<evidence type="ECO:0000259" key="10">
    <source>
        <dbReference type="PROSITE" id="PS50089"/>
    </source>
</evidence>
<comment type="catalytic activity">
    <reaction evidence="1">
        <text>S-ubiquitinyl-[E2 ubiquitin-conjugating enzyme]-L-cysteine + [acceptor protein]-L-lysine = [E2 ubiquitin-conjugating enzyme]-L-cysteine + N(6)-ubiquitinyl-[acceptor protein]-L-lysine.</text>
        <dbReference type="EC" id="2.3.2.27"/>
    </reaction>
</comment>
<dbReference type="SMART" id="SM00184">
    <property type="entry name" value="RING"/>
    <property type="match status" value="1"/>
</dbReference>
<dbReference type="GO" id="GO:0016567">
    <property type="term" value="P:protein ubiquitination"/>
    <property type="evidence" value="ECO:0007669"/>
    <property type="project" value="TreeGrafter"/>
</dbReference>
<dbReference type="Pfam" id="PF14369">
    <property type="entry name" value="Zn_ribbon_19"/>
    <property type="match status" value="1"/>
</dbReference>
<dbReference type="InterPro" id="IPR039525">
    <property type="entry name" value="RNF126-like_zinc-ribbon"/>
</dbReference>
<dbReference type="Gene3D" id="3.30.40.10">
    <property type="entry name" value="Zinc/RING finger domain, C3HC4 (zinc finger)"/>
    <property type="match status" value="1"/>
</dbReference>
<keyword evidence="6" id="KW-0833">Ubl conjugation pathway</keyword>
<keyword evidence="7" id="KW-0862">Zinc</keyword>
<dbReference type="SUPFAM" id="SSF57850">
    <property type="entry name" value="RING/U-box"/>
    <property type="match status" value="1"/>
</dbReference>
<feature type="domain" description="RING-type" evidence="10">
    <location>
        <begin position="203"/>
        <end position="244"/>
    </location>
</feature>
<dbReference type="PROSITE" id="PS50089">
    <property type="entry name" value="ZF_RING_2"/>
    <property type="match status" value="1"/>
</dbReference>
<comment type="caution">
    <text evidence="11">The sequence shown here is derived from an EMBL/GenBank/DDBJ whole genome shotgun (WGS) entry which is preliminary data.</text>
</comment>
<name>A0A4S8JXT9_MUSBA</name>
<dbReference type="GO" id="GO:0061630">
    <property type="term" value="F:ubiquitin protein ligase activity"/>
    <property type="evidence" value="ECO:0007669"/>
    <property type="project" value="UniProtKB-EC"/>
</dbReference>
<keyword evidence="5 8" id="KW-0863">Zinc-finger</keyword>
<gene>
    <name evidence="11" type="ORF">C4D60_Mb05t21260</name>
</gene>